<reference evidence="3" key="1">
    <citation type="journal article" date="2019" name="Int. J. Syst. Evol. Microbiol.">
        <title>The Global Catalogue of Microorganisms (GCM) 10K type strain sequencing project: providing services to taxonomists for standard genome sequencing and annotation.</title>
        <authorList>
            <consortium name="The Broad Institute Genomics Platform"/>
            <consortium name="The Broad Institute Genome Sequencing Center for Infectious Disease"/>
            <person name="Wu L."/>
            <person name="Ma J."/>
        </authorList>
    </citation>
    <scope>NUCLEOTIDE SEQUENCE [LARGE SCALE GENOMIC DNA]</scope>
    <source>
        <strain evidence="3">CGMCC 1.13574</strain>
    </source>
</reference>
<dbReference type="InterPro" id="IPR003491">
    <property type="entry name" value="REP-like_C"/>
</dbReference>
<gene>
    <name evidence="2" type="ORF">ACFO3Q_13890</name>
</gene>
<dbReference type="Proteomes" id="UP001595892">
    <property type="component" value="Unassembled WGS sequence"/>
</dbReference>
<comment type="caution">
    <text evidence="2">The sequence shown here is derived from an EMBL/GenBank/DDBJ whole genome shotgun (WGS) entry which is preliminary data.</text>
</comment>
<protein>
    <submittedName>
        <fullName evidence="2">Replication initiation factor domain-containing protein</fullName>
    </submittedName>
</protein>
<organism evidence="2 3">
    <name type="scientific">Coralloluteibacterium thermophilum</name>
    <dbReference type="NCBI Taxonomy" id="2707049"/>
    <lineage>
        <taxon>Bacteria</taxon>
        <taxon>Pseudomonadati</taxon>
        <taxon>Pseudomonadota</taxon>
        <taxon>Gammaproteobacteria</taxon>
        <taxon>Lysobacterales</taxon>
        <taxon>Lysobacteraceae</taxon>
        <taxon>Coralloluteibacterium</taxon>
    </lineage>
</organism>
<evidence type="ECO:0000313" key="2">
    <source>
        <dbReference type="EMBL" id="MFC4729258.1"/>
    </source>
</evidence>
<dbReference type="Pfam" id="PF02486">
    <property type="entry name" value="Rep_trans"/>
    <property type="match status" value="1"/>
</dbReference>
<keyword evidence="2" id="KW-0648">Protein biosynthesis</keyword>
<sequence length="318" mass="35013">MIDALAVTLPGAEELVEEFGREGLPQRIVRSIFGGSLHAGEFENRGFLGYDESARILNDAGEPVGWVGIGGQRDTIHVSMMGAGCALVRDWHRVASSLAVYSAKITRCDLAYDDYTGEHFSVAHEIARVQAGERVRARGAGAPPKNWWMQHLDTGVGDSLYAGTRGDKLLNIYEKGKQQGDPTSPWVRVEVRFWNKKREIPYGVLTAPLGYLRAAYNVCERVPGDSCERIRTIAATVECNAKAWVQWMGRQVGGSLDLLIQSLGLDQAMHYVTEHIARRSTPVRFKAKAPTAEALRSYIREGLSDARSRDQVGALCPA</sequence>
<accession>A0ABV9NRV8</accession>
<name>A0ABV9NRV8_9GAMM</name>
<proteinExistence type="predicted"/>
<dbReference type="RefSeq" id="WP_377005333.1">
    <property type="nucleotide sequence ID" value="NZ_JBHSGG010000040.1"/>
</dbReference>
<dbReference type="EMBL" id="JBHSGG010000040">
    <property type="protein sequence ID" value="MFC4729258.1"/>
    <property type="molecule type" value="Genomic_DNA"/>
</dbReference>
<feature type="domain" description="Replication initiation protein-like C-terminal" evidence="1">
    <location>
        <begin position="103"/>
        <end position="271"/>
    </location>
</feature>
<keyword evidence="3" id="KW-1185">Reference proteome</keyword>
<dbReference type="GO" id="GO:0003743">
    <property type="term" value="F:translation initiation factor activity"/>
    <property type="evidence" value="ECO:0007669"/>
    <property type="project" value="UniProtKB-KW"/>
</dbReference>
<keyword evidence="2" id="KW-0396">Initiation factor</keyword>
<evidence type="ECO:0000313" key="3">
    <source>
        <dbReference type="Proteomes" id="UP001595892"/>
    </source>
</evidence>
<evidence type="ECO:0000259" key="1">
    <source>
        <dbReference type="Pfam" id="PF02486"/>
    </source>
</evidence>